<dbReference type="CDD" id="cd08195">
    <property type="entry name" value="DHQS"/>
    <property type="match status" value="1"/>
</dbReference>
<organism evidence="9 10">
    <name type="scientific">Termitidicoccus mucosus</name>
    <dbReference type="NCBI Taxonomy" id="1184151"/>
    <lineage>
        <taxon>Bacteria</taxon>
        <taxon>Pseudomonadati</taxon>
        <taxon>Verrucomicrobiota</taxon>
        <taxon>Opitutia</taxon>
        <taxon>Opitutales</taxon>
        <taxon>Opitutaceae</taxon>
        <taxon>Termitidicoccus</taxon>
    </lineage>
</organism>
<keyword evidence="3" id="KW-0479">Metal-binding</keyword>
<dbReference type="Gene3D" id="3.40.50.1970">
    <property type="match status" value="1"/>
</dbReference>
<reference evidence="9 10" key="1">
    <citation type="submission" date="2016-01" db="EMBL/GenBank/DDBJ databases">
        <title>High potential of lignocellulose degradation of a new Verrucomicrobia species.</title>
        <authorList>
            <person name="Wang Y."/>
            <person name="Shi Y."/>
            <person name="Qiu Z."/>
            <person name="Liu S."/>
            <person name="Yang H."/>
        </authorList>
    </citation>
    <scope>NUCLEOTIDE SEQUENCE [LARGE SCALE GENOMIC DNA]</scope>
    <source>
        <strain evidence="9 10">TSB47</strain>
    </source>
</reference>
<dbReference type="EMBL" id="LRRQ01000088">
    <property type="protein sequence ID" value="OAM89577.1"/>
    <property type="molecule type" value="Genomic_DNA"/>
</dbReference>
<dbReference type="InterPro" id="IPR030963">
    <property type="entry name" value="DHQ_synth_fam"/>
</dbReference>
<keyword evidence="4" id="KW-0520">NAD</keyword>
<evidence type="ECO:0000259" key="7">
    <source>
        <dbReference type="Pfam" id="PF01761"/>
    </source>
</evidence>
<name>A0A178IJW7_9BACT</name>
<dbReference type="PANTHER" id="PTHR43622">
    <property type="entry name" value="3-DEHYDROQUINATE SYNTHASE"/>
    <property type="match status" value="1"/>
</dbReference>
<sequence>MFTIKSRSHDYTVENFDTLAAALASIDRARAYYLVDQAIITLYGAAFVDGTTSGRTVVIEATEENKAFECLTPVFLSLLERGLKRDGVLVVIGGGVLQDIGCFIATVLFRGLRWELVPTTLLAQADSCIGSKSSINIGPYKNQIGTFYPPHRVLLTPQVLKTLPPDEIRSGLGEIIKLQLLRGQADFDELMADLSILTSVTQAQITAKWVHRSLSVKQPYIEADEYDRDIRNLLNYGHTFGHAYESATHYGIPHGIAVTLGMLTATYLSVRLGLVSEAHYFELKAKLSAWHQPYGAVLREADRSIIFKAIKYDKKNTGDAVNCILTCGPGRMRKTKVDFIRDLQPAVTHFIEQELAI</sequence>
<evidence type="ECO:0000259" key="8">
    <source>
        <dbReference type="Pfam" id="PF24621"/>
    </source>
</evidence>
<dbReference type="InterPro" id="IPR030957">
    <property type="entry name" value="Put_AroB"/>
</dbReference>
<evidence type="ECO:0000313" key="9">
    <source>
        <dbReference type="EMBL" id="OAM89577.1"/>
    </source>
</evidence>
<comment type="caution">
    <text evidence="9">The sequence shown here is derived from an EMBL/GenBank/DDBJ whole genome shotgun (WGS) entry which is preliminary data.</text>
</comment>
<dbReference type="SUPFAM" id="SSF56796">
    <property type="entry name" value="Dehydroquinate synthase-like"/>
    <property type="match status" value="1"/>
</dbReference>
<feature type="domain" description="3-dehydroquinate synthase N-terminal" evidence="7">
    <location>
        <begin position="57"/>
        <end position="169"/>
    </location>
</feature>
<dbReference type="RefSeq" id="WP_068770562.1">
    <property type="nucleotide sequence ID" value="NZ_CP109796.1"/>
</dbReference>
<dbReference type="GO" id="GO:0003856">
    <property type="term" value="F:3-dehydroquinate synthase activity"/>
    <property type="evidence" value="ECO:0007669"/>
    <property type="project" value="TreeGrafter"/>
</dbReference>
<comment type="cofactor">
    <cofactor evidence="2">
        <name>Co(2+)</name>
        <dbReference type="ChEBI" id="CHEBI:48828"/>
    </cofactor>
</comment>
<dbReference type="AlphaFoldDB" id="A0A178IJW7"/>
<dbReference type="InterPro" id="IPR056179">
    <property type="entry name" value="DHQS_C"/>
</dbReference>
<comment type="cofactor">
    <cofactor evidence="1">
        <name>NAD(+)</name>
        <dbReference type="ChEBI" id="CHEBI:57540"/>
    </cofactor>
</comment>
<gene>
    <name evidence="9" type="ORF">AW736_12530</name>
</gene>
<evidence type="ECO:0000313" key="10">
    <source>
        <dbReference type="Proteomes" id="UP000078486"/>
    </source>
</evidence>
<evidence type="ECO:0000256" key="6">
    <source>
        <dbReference type="ARBA" id="ARBA00023285"/>
    </source>
</evidence>
<dbReference type="Pfam" id="PF24621">
    <property type="entry name" value="DHQS_C"/>
    <property type="match status" value="1"/>
</dbReference>
<protein>
    <submittedName>
        <fullName evidence="9">3-dehydroquinate synthase</fullName>
    </submittedName>
</protein>
<dbReference type="PIRSF" id="PIRSF001455">
    <property type="entry name" value="DHQ_synth"/>
    <property type="match status" value="1"/>
</dbReference>
<evidence type="ECO:0000256" key="1">
    <source>
        <dbReference type="ARBA" id="ARBA00001911"/>
    </source>
</evidence>
<feature type="domain" description="3-dehydroquinate synthase C-terminal" evidence="8">
    <location>
        <begin position="171"/>
        <end position="316"/>
    </location>
</feature>
<keyword evidence="5" id="KW-0456">Lyase</keyword>
<proteinExistence type="predicted"/>
<evidence type="ECO:0000256" key="3">
    <source>
        <dbReference type="ARBA" id="ARBA00022723"/>
    </source>
</evidence>
<evidence type="ECO:0000256" key="2">
    <source>
        <dbReference type="ARBA" id="ARBA00001941"/>
    </source>
</evidence>
<keyword evidence="6" id="KW-0170">Cobalt</keyword>
<evidence type="ECO:0000256" key="4">
    <source>
        <dbReference type="ARBA" id="ARBA00023027"/>
    </source>
</evidence>
<dbReference type="Pfam" id="PF01761">
    <property type="entry name" value="DHQ_synthase"/>
    <property type="match status" value="1"/>
</dbReference>
<dbReference type="NCBIfam" id="TIGR04425">
    <property type="entry name" value="P_lya_rel_AroB"/>
    <property type="match status" value="1"/>
</dbReference>
<dbReference type="Gene3D" id="1.20.1090.10">
    <property type="entry name" value="Dehydroquinate synthase-like - alpha domain"/>
    <property type="match status" value="1"/>
</dbReference>
<keyword evidence="10" id="KW-1185">Reference proteome</keyword>
<dbReference type="PANTHER" id="PTHR43622:SF1">
    <property type="entry name" value="3-DEHYDROQUINATE SYNTHASE"/>
    <property type="match status" value="1"/>
</dbReference>
<dbReference type="Proteomes" id="UP000078486">
    <property type="component" value="Unassembled WGS sequence"/>
</dbReference>
<dbReference type="GO" id="GO:0009073">
    <property type="term" value="P:aromatic amino acid family biosynthetic process"/>
    <property type="evidence" value="ECO:0007669"/>
    <property type="project" value="InterPro"/>
</dbReference>
<dbReference type="InterPro" id="IPR030960">
    <property type="entry name" value="DHQS/DOIS_N"/>
</dbReference>
<dbReference type="GO" id="GO:0046872">
    <property type="term" value="F:metal ion binding"/>
    <property type="evidence" value="ECO:0007669"/>
    <property type="project" value="UniProtKB-KW"/>
</dbReference>
<dbReference type="InterPro" id="IPR050071">
    <property type="entry name" value="Dehydroquinate_synthase"/>
</dbReference>
<dbReference type="STRING" id="1184151.AW736_12530"/>
<dbReference type="OrthoDB" id="9806583at2"/>
<accession>A0A178IJW7</accession>
<evidence type="ECO:0000256" key="5">
    <source>
        <dbReference type="ARBA" id="ARBA00023239"/>
    </source>
</evidence>